<dbReference type="InterPro" id="IPR001841">
    <property type="entry name" value="Znf_RING"/>
</dbReference>
<dbReference type="Gene3D" id="3.30.40.10">
    <property type="entry name" value="Zinc/RING finger domain, C3HC4 (zinc finger)"/>
    <property type="match status" value="1"/>
</dbReference>
<feature type="domain" description="RING-type" evidence="14">
    <location>
        <begin position="80"/>
        <end position="129"/>
    </location>
</feature>
<keyword evidence="7" id="KW-0479">Metal-binding</keyword>
<evidence type="ECO:0000256" key="1">
    <source>
        <dbReference type="ARBA" id="ARBA00001798"/>
    </source>
</evidence>
<keyword evidence="13" id="KW-0472">Membrane</keyword>
<dbReference type="CDD" id="cd22582">
    <property type="entry name" value="BRcat_RBR_unk"/>
    <property type="match status" value="1"/>
</dbReference>
<evidence type="ECO:0000256" key="7">
    <source>
        <dbReference type="ARBA" id="ARBA00022723"/>
    </source>
</evidence>
<dbReference type="InterPro" id="IPR031127">
    <property type="entry name" value="E3_UB_ligase_RBR"/>
</dbReference>
<keyword evidence="13" id="KW-1133">Transmembrane helix</keyword>
<evidence type="ECO:0000256" key="2">
    <source>
        <dbReference type="ARBA" id="ARBA00001947"/>
    </source>
</evidence>
<dbReference type="PROSITE" id="PS00518">
    <property type="entry name" value="ZF_RING_1"/>
    <property type="match status" value="1"/>
</dbReference>
<dbReference type="AlphaFoldDB" id="A0AAD8L749"/>
<reference evidence="16" key="1">
    <citation type="journal article" date="2023" name="bioRxiv">
        <title>Improved chromosome-level genome assembly for marigold (Tagetes erecta).</title>
        <authorList>
            <person name="Jiang F."/>
            <person name="Yuan L."/>
            <person name="Wang S."/>
            <person name="Wang H."/>
            <person name="Xu D."/>
            <person name="Wang A."/>
            <person name="Fan W."/>
        </authorList>
    </citation>
    <scope>NUCLEOTIDE SEQUENCE</scope>
    <source>
        <strain evidence="16">WSJ</strain>
        <tissue evidence="16">Leaf</tissue>
    </source>
</reference>
<comment type="similarity">
    <text evidence="4">Belongs to the RBR family. Ariadne subfamily.</text>
</comment>
<dbReference type="EC" id="2.3.2.31" evidence="5"/>
<dbReference type="SUPFAM" id="SSF57850">
    <property type="entry name" value="RING/U-box"/>
    <property type="match status" value="2"/>
</dbReference>
<evidence type="ECO:0000256" key="6">
    <source>
        <dbReference type="ARBA" id="ARBA00022679"/>
    </source>
</evidence>
<evidence type="ECO:0000256" key="9">
    <source>
        <dbReference type="ARBA" id="ARBA00022771"/>
    </source>
</evidence>
<evidence type="ECO:0000256" key="4">
    <source>
        <dbReference type="ARBA" id="ARBA00005884"/>
    </source>
</evidence>
<dbReference type="PANTHER" id="PTHR11685">
    <property type="entry name" value="RBR FAMILY RING FINGER AND IBR DOMAIN-CONTAINING"/>
    <property type="match status" value="1"/>
</dbReference>
<comment type="catalytic activity">
    <reaction evidence="1">
        <text>[E2 ubiquitin-conjugating enzyme]-S-ubiquitinyl-L-cysteine + [acceptor protein]-L-lysine = [E2 ubiquitin-conjugating enzyme]-L-cysteine + [acceptor protein]-N(6)-ubiquitinyl-L-lysine.</text>
        <dbReference type="EC" id="2.3.2.31"/>
    </reaction>
</comment>
<evidence type="ECO:0000313" key="16">
    <source>
        <dbReference type="EMBL" id="KAK1436940.1"/>
    </source>
</evidence>
<protein>
    <recommendedName>
        <fullName evidence="5">RBR-type E3 ubiquitin transferase</fullName>
        <ecNumber evidence="5">2.3.2.31</ecNumber>
    </recommendedName>
</protein>
<keyword evidence="13" id="KW-0812">Transmembrane</keyword>
<dbReference type="Pfam" id="PF01485">
    <property type="entry name" value="IBR"/>
    <property type="match status" value="1"/>
</dbReference>
<dbReference type="FunFam" id="3.30.40.10:FF:000230">
    <property type="entry name" value="RBR-type E3 ubiquitin transferase"/>
    <property type="match status" value="1"/>
</dbReference>
<dbReference type="InterPro" id="IPR013083">
    <property type="entry name" value="Znf_RING/FYVE/PHD"/>
</dbReference>
<feature type="domain" description="RING-type" evidence="15">
    <location>
        <begin position="76"/>
        <end position="279"/>
    </location>
</feature>
<dbReference type="GO" id="GO:0061630">
    <property type="term" value="F:ubiquitin protein ligase activity"/>
    <property type="evidence" value="ECO:0007669"/>
    <property type="project" value="UniProtKB-EC"/>
</dbReference>
<dbReference type="PROSITE" id="PS50089">
    <property type="entry name" value="ZF_RING_2"/>
    <property type="match status" value="1"/>
</dbReference>
<evidence type="ECO:0000256" key="10">
    <source>
        <dbReference type="ARBA" id="ARBA00022786"/>
    </source>
</evidence>
<dbReference type="PROSITE" id="PS51873">
    <property type="entry name" value="TRIAD"/>
    <property type="match status" value="1"/>
</dbReference>
<evidence type="ECO:0000256" key="3">
    <source>
        <dbReference type="ARBA" id="ARBA00003976"/>
    </source>
</evidence>
<dbReference type="GO" id="GO:0008270">
    <property type="term" value="F:zinc ion binding"/>
    <property type="evidence" value="ECO:0007669"/>
    <property type="project" value="UniProtKB-KW"/>
</dbReference>
<keyword evidence="11" id="KW-0862">Zinc</keyword>
<dbReference type="InterPro" id="IPR002867">
    <property type="entry name" value="IBR_dom"/>
</dbReference>
<dbReference type="EMBL" id="JAUHHV010000001">
    <property type="protein sequence ID" value="KAK1436940.1"/>
    <property type="molecule type" value="Genomic_DNA"/>
</dbReference>
<dbReference type="GO" id="GO:0016567">
    <property type="term" value="P:protein ubiquitination"/>
    <property type="evidence" value="ECO:0007669"/>
    <property type="project" value="InterPro"/>
</dbReference>
<keyword evidence="8" id="KW-0677">Repeat</keyword>
<evidence type="ECO:0000256" key="11">
    <source>
        <dbReference type="ARBA" id="ARBA00022833"/>
    </source>
</evidence>
<proteinExistence type="inferred from homology"/>
<dbReference type="InterPro" id="IPR017907">
    <property type="entry name" value="Znf_RING_CS"/>
</dbReference>
<comment type="cofactor">
    <cofactor evidence="2">
        <name>Zn(2+)</name>
        <dbReference type="ChEBI" id="CHEBI:29105"/>
    </cofactor>
</comment>
<evidence type="ECO:0000256" key="13">
    <source>
        <dbReference type="SAM" id="Phobius"/>
    </source>
</evidence>
<organism evidence="16 17">
    <name type="scientific">Tagetes erecta</name>
    <name type="common">African marigold</name>
    <dbReference type="NCBI Taxonomy" id="13708"/>
    <lineage>
        <taxon>Eukaryota</taxon>
        <taxon>Viridiplantae</taxon>
        <taxon>Streptophyta</taxon>
        <taxon>Embryophyta</taxon>
        <taxon>Tracheophyta</taxon>
        <taxon>Spermatophyta</taxon>
        <taxon>Magnoliopsida</taxon>
        <taxon>eudicotyledons</taxon>
        <taxon>Gunneridae</taxon>
        <taxon>Pentapetalae</taxon>
        <taxon>asterids</taxon>
        <taxon>campanulids</taxon>
        <taxon>Asterales</taxon>
        <taxon>Asteraceae</taxon>
        <taxon>Asteroideae</taxon>
        <taxon>Heliantheae alliance</taxon>
        <taxon>Tageteae</taxon>
        <taxon>Tagetes</taxon>
    </lineage>
</organism>
<dbReference type="SMART" id="SM00647">
    <property type="entry name" value="IBR"/>
    <property type="match status" value="1"/>
</dbReference>
<evidence type="ECO:0000259" key="14">
    <source>
        <dbReference type="PROSITE" id="PS50089"/>
    </source>
</evidence>
<dbReference type="Proteomes" id="UP001229421">
    <property type="component" value="Unassembled WGS sequence"/>
</dbReference>
<evidence type="ECO:0000256" key="8">
    <source>
        <dbReference type="ARBA" id="ARBA00022737"/>
    </source>
</evidence>
<comment type="function">
    <text evidence="3">Might act as an E3 ubiquitin-protein ligase, or as part of E3 complex, which accepts ubiquitin from specific E2 ubiquitin-conjugating enzymes and then transfers it to substrates.</text>
</comment>
<dbReference type="InterPro" id="IPR044066">
    <property type="entry name" value="TRIAD_supradom"/>
</dbReference>
<keyword evidence="10" id="KW-0833">Ubl conjugation pathway</keyword>
<keyword evidence="6" id="KW-0808">Transferase</keyword>
<name>A0AAD8L749_TARER</name>
<gene>
    <name evidence="16" type="ORF">QVD17_02724</name>
</gene>
<keyword evidence="17" id="KW-1185">Reference proteome</keyword>
<sequence length="279" mass="31357">MAGCSRSIHYIDELYRRHDDDIYPITDDKYAEDLQLQEALIGSSSSSSSSSHSPSSSSLKLKQPFVASYESKPPTITSFCGICMDRKEPSEMFQKRMVCGHFFCIDCIRGHVAAKMQANQIRLTCPYPNCRVFIGPDVCRSVVPTQVLERWERVLCETLIMHKFYCPFKDCSAMLVNDSGVTVTSSECPNCNRLFCAQCEVAWHCGMNCDEFMSLKKGDQSTYDMLIDFAKKNKWKSVQSVSFLLKKFLVAGAYLAGVGVAFVIGVESLLTEEQLDHCT</sequence>
<evidence type="ECO:0000259" key="15">
    <source>
        <dbReference type="PROSITE" id="PS51873"/>
    </source>
</evidence>
<accession>A0AAD8L749</accession>
<evidence type="ECO:0000256" key="12">
    <source>
        <dbReference type="PROSITE-ProRule" id="PRU00175"/>
    </source>
</evidence>
<comment type="caution">
    <text evidence="16">The sequence shown here is derived from an EMBL/GenBank/DDBJ whole genome shotgun (WGS) entry which is preliminary data.</text>
</comment>
<evidence type="ECO:0000256" key="5">
    <source>
        <dbReference type="ARBA" id="ARBA00012251"/>
    </source>
</evidence>
<evidence type="ECO:0000313" key="17">
    <source>
        <dbReference type="Proteomes" id="UP001229421"/>
    </source>
</evidence>
<keyword evidence="9 12" id="KW-0863">Zinc-finger</keyword>
<feature type="transmembrane region" description="Helical" evidence="13">
    <location>
        <begin position="244"/>
        <end position="266"/>
    </location>
</feature>